<protein>
    <submittedName>
        <fullName evidence="1">Uncharacterized protein</fullName>
    </submittedName>
</protein>
<organism evidence="1 2">
    <name type="scientific">Umezawaea tangerina</name>
    <dbReference type="NCBI Taxonomy" id="84725"/>
    <lineage>
        <taxon>Bacteria</taxon>
        <taxon>Bacillati</taxon>
        <taxon>Actinomycetota</taxon>
        <taxon>Actinomycetes</taxon>
        <taxon>Pseudonocardiales</taxon>
        <taxon>Pseudonocardiaceae</taxon>
        <taxon>Umezawaea</taxon>
    </lineage>
</organism>
<keyword evidence="2" id="KW-1185">Reference proteome</keyword>
<sequence>MPVHEANQVRGSTFTAADLEDFAQALLDTHDTTVNVQPVAY</sequence>
<dbReference type="Proteomes" id="UP000239494">
    <property type="component" value="Unassembled WGS sequence"/>
</dbReference>
<dbReference type="EMBL" id="PVTF01000003">
    <property type="protein sequence ID" value="PRY43697.1"/>
    <property type="molecule type" value="Genomic_DNA"/>
</dbReference>
<evidence type="ECO:0000313" key="2">
    <source>
        <dbReference type="Proteomes" id="UP000239494"/>
    </source>
</evidence>
<evidence type="ECO:0000313" key="1">
    <source>
        <dbReference type="EMBL" id="PRY43697.1"/>
    </source>
</evidence>
<proteinExistence type="predicted"/>
<dbReference type="AlphaFoldDB" id="A0A2T0TDF7"/>
<comment type="caution">
    <text evidence="1">The sequence shown here is derived from an EMBL/GenBank/DDBJ whole genome shotgun (WGS) entry which is preliminary data.</text>
</comment>
<accession>A0A2T0TDF7</accession>
<gene>
    <name evidence="1" type="ORF">CLV43_103444</name>
</gene>
<reference evidence="1 2" key="1">
    <citation type="submission" date="2018-03" db="EMBL/GenBank/DDBJ databases">
        <title>Genomic Encyclopedia of Archaeal and Bacterial Type Strains, Phase II (KMG-II): from individual species to whole genera.</title>
        <authorList>
            <person name="Goeker M."/>
        </authorList>
    </citation>
    <scope>NUCLEOTIDE SEQUENCE [LARGE SCALE GENOMIC DNA]</scope>
    <source>
        <strain evidence="1 2">DSM 44720</strain>
    </source>
</reference>
<name>A0A2T0TDF7_9PSEU</name>